<dbReference type="EMBL" id="ABEXCJ050000002">
    <property type="protein sequence ID" value="EMR4589291.1"/>
    <property type="molecule type" value="Genomic_DNA"/>
</dbReference>
<evidence type="ECO:0000259" key="6">
    <source>
        <dbReference type="PROSITE" id="PS51198"/>
    </source>
</evidence>
<evidence type="ECO:0000313" key="7">
    <source>
        <dbReference type="EMBL" id="ELR5217104.1"/>
    </source>
</evidence>
<dbReference type="EMBL" id="ABEXCJ040000002">
    <property type="protein sequence ID" value="ELR5217104.1"/>
    <property type="molecule type" value="Genomic_DNA"/>
</dbReference>
<dbReference type="PANTHER" id="PTHR11070">
    <property type="entry name" value="UVRD / RECB / PCRA DNA HELICASE FAMILY MEMBER"/>
    <property type="match status" value="1"/>
</dbReference>
<name>A0AAD2VPQ3_PRORE</name>
<dbReference type="GO" id="GO:0005829">
    <property type="term" value="C:cytosol"/>
    <property type="evidence" value="ECO:0007669"/>
    <property type="project" value="TreeGrafter"/>
</dbReference>
<dbReference type="GO" id="GO:0043138">
    <property type="term" value="F:3'-5' DNA helicase activity"/>
    <property type="evidence" value="ECO:0007669"/>
    <property type="project" value="TreeGrafter"/>
</dbReference>
<gene>
    <name evidence="8" type="ORF">M0K77_001590</name>
    <name evidence="7" type="ORF">M0K77_RS07950</name>
</gene>
<reference evidence="7" key="1">
    <citation type="submission" date="2023-10" db="EMBL/GenBank/DDBJ databases">
        <authorList>
            <consortium name="Clinical and Environmental Microbiology Branch: Whole genome sequencing antimicrobial resistance pathogens in the healthcare setting"/>
        </authorList>
    </citation>
    <scope>NUCLEOTIDE SEQUENCE</scope>
    <source>
        <strain evidence="7">2020QW-00022</strain>
    </source>
</reference>
<dbReference type="PROSITE" id="PS51198">
    <property type="entry name" value="UVRD_HELICASE_ATP_BIND"/>
    <property type="match status" value="1"/>
</dbReference>
<sequence>MTSRIGSPDTQADIDVRVCLDSSPPRSFVMVAGAGSGKTTSLIKALAHLADTRGSALRRAGQKISCITYTEVAVGEIAADVGNSQLFHISTIHSFLWSVIRPFHLDIAKWVVTRIHEKIAEKQAHYDRPRTQAKTKSRLEDEIAYLSAQLECIDDVDKFIYGTGSNYTKGILGHDDILKLVPACIEAHPLLRRIVAKRFPFVFVDESQDTDPDVISALRTISNDNPDMCIGFFGDPMQKIYMSGAGAITLSDGWSEITKPENFRCPTSILGVINSIRASGDGLQQIRGRTTIVDGVEQTVSGTVNLFILPSNVERGAYLTSVRRYLANETNDEQWLSDTREDDVRLLVLVHRMAANRLGFPNLFAALTDKAPMSLSEGVNDGSAWPLRPFVQHILPIFAAAQANDQFQIMSIMRNESPKLEPSRLHGQAMVAVLNELQQGINDLLALLEEGSQATVRDILLHIRGCELLRLDERFDNHLRDEPVNDGNDDFENVQNYLKCNARELWAYRRYLSEESPFATHHGVKGAQFERVLVVIDDEEARFSQYSYGKYFEYIPLSKNDIANIEEGKESVLDRTRRLFYVCCSRALKDLAVVIFVPDEITAREAIIDQKLFPESVILGKKDLISFE</sequence>
<dbReference type="InterPro" id="IPR027417">
    <property type="entry name" value="P-loop_NTPase"/>
</dbReference>
<comment type="caution">
    <text evidence="7">The sequence shown here is derived from an EMBL/GenBank/DDBJ whole genome shotgun (WGS) entry which is preliminary data.</text>
</comment>
<evidence type="ECO:0000256" key="2">
    <source>
        <dbReference type="ARBA" id="ARBA00022801"/>
    </source>
</evidence>
<organism evidence="7">
    <name type="scientific">Providencia rettgeri</name>
    <dbReference type="NCBI Taxonomy" id="587"/>
    <lineage>
        <taxon>Bacteria</taxon>
        <taxon>Pseudomonadati</taxon>
        <taxon>Pseudomonadota</taxon>
        <taxon>Gammaproteobacteria</taxon>
        <taxon>Enterobacterales</taxon>
        <taxon>Morganellaceae</taxon>
        <taxon>Providencia</taxon>
    </lineage>
</organism>
<dbReference type="GO" id="GO:0000725">
    <property type="term" value="P:recombinational repair"/>
    <property type="evidence" value="ECO:0007669"/>
    <property type="project" value="TreeGrafter"/>
</dbReference>
<feature type="domain" description="UvrD-like helicase ATP-binding" evidence="6">
    <location>
        <begin position="11"/>
        <end position="279"/>
    </location>
</feature>
<evidence type="ECO:0000256" key="1">
    <source>
        <dbReference type="ARBA" id="ARBA00022741"/>
    </source>
</evidence>
<keyword evidence="4 5" id="KW-0067">ATP-binding</keyword>
<feature type="binding site" evidence="5">
    <location>
        <begin position="32"/>
        <end position="39"/>
    </location>
    <ligand>
        <name>ATP</name>
        <dbReference type="ChEBI" id="CHEBI:30616"/>
    </ligand>
</feature>
<dbReference type="Gene3D" id="3.40.50.300">
    <property type="entry name" value="P-loop containing nucleotide triphosphate hydrolases"/>
    <property type="match status" value="2"/>
</dbReference>
<dbReference type="PANTHER" id="PTHR11070:SF3">
    <property type="entry name" value="DNA 3'-5' HELICASE"/>
    <property type="match status" value="1"/>
</dbReference>
<evidence type="ECO:0000256" key="4">
    <source>
        <dbReference type="ARBA" id="ARBA00022840"/>
    </source>
</evidence>
<evidence type="ECO:0000256" key="5">
    <source>
        <dbReference type="PROSITE-ProRule" id="PRU00560"/>
    </source>
</evidence>
<keyword evidence="1 5" id="KW-0547">Nucleotide-binding</keyword>
<dbReference type="AlphaFoldDB" id="A0AAD2VPQ3"/>
<keyword evidence="2 5" id="KW-0378">Hydrolase</keyword>
<dbReference type="InterPro" id="IPR000212">
    <property type="entry name" value="DNA_helicase_UvrD/REP"/>
</dbReference>
<evidence type="ECO:0000313" key="8">
    <source>
        <dbReference type="EMBL" id="EMR4589291.1"/>
    </source>
</evidence>
<dbReference type="InterPro" id="IPR014016">
    <property type="entry name" value="UvrD-like_ATP-bd"/>
</dbReference>
<protein>
    <submittedName>
        <fullName evidence="7">ATP-dependent helicase</fullName>
    </submittedName>
</protein>
<dbReference type="GO" id="GO:0016787">
    <property type="term" value="F:hydrolase activity"/>
    <property type="evidence" value="ECO:0007669"/>
    <property type="project" value="UniProtKB-UniRule"/>
</dbReference>
<evidence type="ECO:0000256" key="3">
    <source>
        <dbReference type="ARBA" id="ARBA00022806"/>
    </source>
</evidence>
<dbReference type="GO" id="GO:0005524">
    <property type="term" value="F:ATP binding"/>
    <property type="evidence" value="ECO:0007669"/>
    <property type="project" value="UniProtKB-UniRule"/>
</dbReference>
<accession>A0AAD2VPQ3</accession>
<proteinExistence type="predicted"/>
<dbReference type="GO" id="GO:0003677">
    <property type="term" value="F:DNA binding"/>
    <property type="evidence" value="ECO:0007669"/>
    <property type="project" value="InterPro"/>
</dbReference>
<dbReference type="SUPFAM" id="SSF52540">
    <property type="entry name" value="P-loop containing nucleoside triphosphate hydrolases"/>
    <property type="match status" value="1"/>
</dbReference>
<keyword evidence="3 5" id="KW-0347">Helicase</keyword>
<dbReference type="Pfam" id="PF00580">
    <property type="entry name" value="UvrD-helicase"/>
    <property type="match status" value="1"/>
</dbReference>